<feature type="domain" description="PAC" evidence="13">
    <location>
        <begin position="235"/>
        <end position="285"/>
    </location>
</feature>
<keyword evidence="6" id="KW-0418">Kinase</keyword>
<evidence type="ECO:0000313" key="15">
    <source>
        <dbReference type="Proteomes" id="UP000295361"/>
    </source>
</evidence>
<keyword evidence="3 9" id="KW-0597">Phosphoprotein</keyword>
<evidence type="ECO:0000313" key="14">
    <source>
        <dbReference type="EMBL" id="TDP73121.1"/>
    </source>
</evidence>
<protein>
    <recommendedName>
        <fullName evidence="2">histidine kinase</fullName>
        <ecNumber evidence="2">2.7.13.3</ecNumber>
    </recommendedName>
</protein>
<dbReference type="InterPro" id="IPR003594">
    <property type="entry name" value="HATPase_dom"/>
</dbReference>
<dbReference type="CDD" id="cd00130">
    <property type="entry name" value="PAS"/>
    <property type="match status" value="2"/>
</dbReference>
<dbReference type="PROSITE" id="PS50112">
    <property type="entry name" value="PAS"/>
    <property type="match status" value="2"/>
</dbReference>
<evidence type="ECO:0000259" key="10">
    <source>
        <dbReference type="PROSITE" id="PS50109"/>
    </source>
</evidence>
<dbReference type="SUPFAM" id="SSF52172">
    <property type="entry name" value="CheY-like"/>
    <property type="match status" value="1"/>
</dbReference>
<dbReference type="InterPro" id="IPR005467">
    <property type="entry name" value="His_kinase_dom"/>
</dbReference>
<dbReference type="SUPFAM" id="SSF47384">
    <property type="entry name" value="Homodimeric domain of signal transducing histidine kinase"/>
    <property type="match status" value="1"/>
</dbReference>
<dbReference type="GO" id="GO:0006355">
    <property type="term" value="P:regulation of DNA-templated transcription"/>
    <property type="evidence" value="ECO:0007669"/>
    <property type="project" value="InterPro"/>
</dbReference>
<name>A0A4R6QTD3_9BURK</name>
<evidence type="ECO:0000259" key="12">
    <source>
        <dbReference type="PROSITE" id="PS50112"/>
    </source>
</evidence>
<dbReference type="InterPro" id="IPR036097">
    <property type="entry name" value="HisK_dim/P_sf"/>
</dbReference>
<dbReference type="InterPro" id="IPR013767">
    <property type="entry name" value="PAS_fold"/>
</dbReference>
<keyword evidence="7" id="KW-0067">ATP-binding</keyword>
<dbReference type="InterPro" id="IPR000700">
    <property type="entry name" value="PAS-assoc_C"/>
</dbReference>
<dbReference type="SMART" id="SM00388">
    <property type="entry name" value="HisKA"/>
    <property type="match status" value="1"/>
</dbReference>
<dbReference type="Proteomes" id="UP000295361">
    <property type="component" value="Unassembled WGS sequence"/>
</dbReference>
<evidence type="ECO:0000256" key="3">
    <source>
        <dbReference type="ARBA" id="ARBA00022553"/>
    </source>
</evidence>
<evidence type="ECO:0000256" key="6">
    <source>
        <dbReference type="ARBA" id="ARBA00022777"/>
    </source>
</evidence>
<evidence type="ECO:0000259" key="11">
    <source>
        <dbReference type="PROSITE" id="PS50110"/>
    </source>
</evidence>
<dbReference type="PRINTS" id="PR00344">
    <property type="entry name" value="BCTRLSENSOR"/>
</dbReference>
<dbReference type="PANTHER" id="PTHR43065">
    <property type="entry name" value="SENSOR HISTIDINE KINASE"/>
    <property type="match status" value="1"/>
</dbReference>
<evidence type="ECO:0000256" key="8">
    <source>
        <dbReference type="ARBA" id="ARBA00023012"/>
    </source>
</evidence>
<dbReference type="PANTHER" id="PTHR43065:SF10">
    <property type="entry name" value="PEROXIDE STRESS-ACTIVATED HISTIDINE KINASE MAK3"/>
    <property type="match status" value="1"/>
</dbReference>
<keyword evidence="8" id="KW-0902">Two-component regulatory system</keyword>
<dbReference type="SUPFAM" id="SSF55785">
    <property type="entry name" value="PYP-like sensor domain (PAS domain)"/>
    <property type="match status" value="2"/>
</dbReference>
<dbReference type="Pfam" id="PF02518">
    <property type="entry name" value="HATPase_c"/>
    <property type="match status" value="1"/>
</dbReference>
<dbReference type="SMART" id="SM00091">
    <property type="entry name" value="PAS"/>
    <property type="match status" value="2"/>
</dbReference>
<feature type="domain" description="Response regulatory" evidence="11">
    <location>
        <begin position="542"/>
        <end position="658"/>
    </location>
</feature>
<keyword evidence="15" id="KW-1185">Reference proteome</keyword>
<evidence type="ECO:0000256" key="9">
    <source>
        <dbReference type="PROSITE-ProRule" id="PRU00169"/>
    </source>
</evidence>
<dbReference type="InterPro" id="IPR003661">
    <property type="entry name" value="HisK_dim/P_dom"/>
</dbReference>
<dbReference type="GO" id="GO:0005524">
    <property type="term" value="F:ATP binding"/>
    <property type="evidence" value="ECO:0007669"/>
    <property type="project" value="UniProtKB-KW"/>
</dbReference>
<dbReference type="Pfam" id="PF00512">
    <property type="entry name" value="HisKA"/>
    <property type="match status" value="1"/>
</dbReference>
<dbReference type="InterPro" id="IPR004358">
    <property type="entry name" value="Sig_transdc_His_kin-like_C"/>
</dbReference>
<gene>
    <name evidence="14" type="ORF">DES47_102867</name>
</gene>
<feature type="domain" description="Histidine kinase" evidence="10">
    <location>
        <begin position="305"/>
        <end position="521"/>
    </location>
</feature>
<dbReference type="InParanoid" id="A0A4R6QTD3"/>
<evidence type="ECO:0000256" key="4">
    <source>
        <dbReference type="ARBA" id="ARBA00022679"/>
    </source>
</evidence>
<dbReference type="InterPro" id="IPR036890">
    <property type="entry name" value="HATPase_C_sf"/>
</dbReference>
<dbReference type="RefSeq" id="WP_133700525.1">
    <property type="nucleotide sequence ID" value="NZ_SNXS01000002.1"/>
</dbReference>
<evidence type="ECO:0000256" key="7">
    <source>
        <dbReference type="ARBA" id="ARBA00022840"/>
    </source>
</evidence>
<dbReference type="PROSITE" id="PS50113">
    <property type="entry name" value="PAC"/>
    <property type="match status" value="1"/>
</dbReference>
<dbReference type="InterPro" id="IPR011006">
    <property type="entry name" value="CheY-like_superfamily"/>
</dbReference>
<dbReference type="AlphaFoldDB" id="A0A4R6QTD3"/>
<keyword evidence="5" id="KW-0547">Nucleotide-binding</keyword>
<dbReference type="CDD" id="cd00082">
    <property type="entry name" value="HisKA"/>
    <property type="match status" value="1"/>
</dbReference>
<dbReference type="InterPro" id="IPR001789">
    <property type="entry name" value="Sig_transdc_resp-reg_receiver"/>
</dbReference>
<dbReference type="Gene3D" id="3.40.50.2300">
    <property type="match status" value="1"/>
</dbReference>
<dbReference type="Pfam" id="PF00072">
    <property type="entry name" value="Response_reg"/>
    <property type="match status" value="1"/>
</dbReference>
<proteinExistence type="predicted"/>
<dbReference type="EMBL" id="SNXS01000002">
    <property type="protein sequence ID" value="TDP73121.1"/>
    <property type="molecule type" value="Genomic_DNA"/>
</dbReference>
<dbReference type="InterPro" id="IPR035965">
    <property type="entry name" value="PAS-like_dom_sf"/>
</dbReference>
<comment type="catalytic activity">
    <reaction evidence="1">
        <text>ATP + protein L-histidine = ADP + protein N-phospho-L-histidine.</text>
        <dbReference type="EC" id="2.7.13.3"/>
    </reaction>
</comment>
<dbReference type="SUPFAM" id="SSF55874">
    <property type="entry name" value="ATPase domain of HSP90 chaperone/DNA topoisomerase II/histidine kinase"/>
    <property type="match status" value="1"/>
</dbReference>
<keyword evidence="4" id="KW-0808">Transferase</keyword>
<dbReference type="PROSITE" id="PS50109">
    <property type="entry name" value="HIS_KIN"/>
    <property type="match status" value="1"/>
</dbReference>
<evidence type="ECO:0000256" key="1">
    <source>
        <dbReference type="ARBA" id="ARBA00000085"/>
    </source>
</evidence>
<dbReference type="Pfam" id="PF00989">
    <property type="entry name" value="PAS"/>
    <property type="match status" value="1"/>
</dbReference>
<evidence type="ECO:0000256" key="5">
    <source>
        <dbReference type="ARBA" id="ARBA00022741"/>
    </source>
</evidence>
<accession>A0A4R6QTD3</accession>
<dbReference type="NCBIfam" id="TIGR00229">
    <property type="entry name" value="sensory_box"/>
    <property type="match status" value="1"/>
</dbReference>
<feature type="domain" description="PAS" evidence="12">
    <location>
        <begin position="25"/>
        <end position="79"/>
    </location>
</feature>
<dbReference type="GO" id="GO:0000155">
    <property type="term" value="F:phosphorelay sensor kinase activity"/>
    <property type="evidence" value="ECO:0007669"/>
    <property type="project" value="InterPro"/>
</dbReference>
<dbReference type="FunCoup" id="A0A4R6QTD3">
    <property type="interactions" value="354"/>
</dbReference>
<evidence type="ECO:0000256" key="2">
    <source>
        <dbReference type="ARBA" id="ARBA00012438"/>
    </source>
</evidence>
<feature type="domain" description="PAS" evidence="12">
    <location>
        <begin position="157"/>
        <end position="228"/>
    </location>
</feature>
<dbReference type="PROSITE" id="PS50110">
    <property type="entry name" value="RESPONSE_REGULATORY"/>
    <property type="match status" value="1"/>
</dbReference>
<evidence type="ECO:0000259" key="13">
    <source>
        <dbReference type="PROSITE" id="PS50113"/>
    </source>
</evidence>
<reference evidence="14 15" key="1">
    <citation type="submission" date="2019-03" db="EMBL/GenBank/DDBJ databases">
        <title>Genomic Encyclopedia of Type Strains, Phase IV (KMG-IV): sequencing the most valuable type-strain genomes for metagenomic binning, comparative biology and taxonomic classification.</title>
        <authorList>
            <person name="Goeker M."/>
        </authorList>
    </citation>
    <scope>NUCLEOTIDE SEQUENCE [LARGE SCALE GENOMIC DNA]</scope>
    <source>
        <strain evidence="14 15">DSM 16998</strain>
    </source>
</reference>
<sequence length="662" mass="71348">MTEPLHLRPETIPGVGELGLLGGGGLPLLRALLDAIPARVVVLDACECLVYANDEFFAFTGLHPKQVLGQAIGRVIGPDAYAGYAPLRERLKLGAPVSWEGWVTLAGRGRRYMREQLIPCGPAHAPMDATIVISLDWTALKQREAELSAKVQELETTEALKSSIVDHALAAIVSTDAAGRVVEFNPAAETMFGVSREQTLGRPVAEVIIPMQHRQAHEAGMRRVTEGGAPRLLGRRVEMTALRANGGEFPVEMVLWRTMVGGQTFYTASMFDLTERRDAQAEIERQRDALRQNEKLTAMGSLLAGVAHELNNPLAIVMGRASLLEEKLVNTPAAADALRIREAAERCGRIVRAFLNMARQRPSLRSPVLLNDLVQAATDMLQYALRSHDITLQLELTPGLPEIHADPDQVGQIVLNLLVNAQQALMAVDGVRRLSVGTGLEQRRSDREPRLWLRVRDNGAGVPPELREQIFAPFFTTKAEGVGTGMGLAVSRSIAQSHGGSLLLEEGPGGASFRLSLPLSGEAGPPSAAAPLDALDSAGAARLLVVDDEGQIAELMRDFLCSAGYEVAVAESGSVALAMLGETRFDAIVSDLRMPDIDGAALWRAVRQHDPALARRMLFVTGDTLSPSARVFLDQSRCAGLDKPFTKAELLRAVQELLAGPA</sequence>
<feature type="modified residue" description="4-aspartylphosphate" evidence="9">
    <location>
        <position position="591"/>
    </location>
</feature>
<dbReference type="SMART" id="SM00448">
    <property type="entry name" value="REC"/>
    <property type="match status" value="1"/>
</dbReference>
<organism evidence="14 15">
    <name type="scientific">Roseateles toxinivorans</name>
    <dbReference type="NCBI Taxonomy" id="270368"/>
    <lineage>
        <taxon>Bacteria</taxon>
        <taxon>Pseudomonadati</taxon>
        <taxon>Pseudomonadota</taxon>
        <taxon>Betaproteobacteria</taxon>
        <taxon>Burkholderiales</taxon>
        <taxon>Sphaerotilaceae</taxon>
        <taxon>Roseateles</taxon>
    </lineage>
</organism>
<dbReference type="Pfam" id="PF13426">
    <property type="entry name" value="PAS_9"/>
    <property type="match status" value="1"/>
</dbReference>
<dbReference type="EC" id="2.7.13.3" evidence="2"/>
<dbReference type="InterPro" id="IPR000014">
    <property type="entry name" value="PAS"/>
</dbReference>
<dbReference type="OrthoDB" id="224978at2"/>
<comment type="caution">
    <text evidence="14">The sequence shown here is derived from an EMBL/GenBank/DDBJ whole genome shotgun (WGS) entry which is preliminary data.</text>
</comment>
<dbReference type="Gene3D" id="3.30.565.10">
    <property type="entry name" value="Histidine kinase-like ATPase, C-terminal domain"/>
    <property type="match status" value="1"/>
</dbReference>
<dbReference type="Gene3D" id="3.30.450.20">
    <property type="entry name" value="PAS domain"/>
    <property type="match status" value="2"/>
</dbReference>
<dbReference type="SMART" id="SM00387">
    <property type="entry name" value="HATPase_c"/>
    <property type="match status" value="1"/>
</dbReference>
<dbReference type="Gene3D" id="1.10.287.130">
    <property type="match status" value="1"/>
</dbReference>